<dbReference type="Proteomes" id="UP001165492">
    <property type="component" value="Unassembled WGS sequence"/>
</dbReference>
<evidence type="ECO:0000313" key="10">
    <source>
        <dbReference type="EMBL" id="MCC5466339.1"/>
    </source>
</evidence>
<keyword evidence="6 8" id="KW-0342">GTP-binding</keyword>
<comment type="function">
    <text evidence="8">Transfers a GMP moiety from GTP to Mo-molybdopterin (Mo-MPT) cofactor (Moco or molybdenum cofactor) to form Mo-molybdopterin guanine dinucleotide (Mo-MGD) cofactor.</text>
</comment>
<keyword evidence="7 8" id="KW-0501">Molybdenum cofactor biosynthesis</keyword>
<evidence type="ECO:0000256" key="4">
    <source>
        <dbReference type="ARBA" id="ARBA00022741"/>
    </source>
</evidence>
<dbReference type="CDD" id="cd02503">
    <property type="entry name" value="MobA"/>
    <property type="match status" value="1"/>
</dbReference>
<evidence type="ECO:0000256" key="1">
    <source>
        <dbReference type="ARBA" id="ARBA00022490"/>
    </source>
</evidence>
<keyword evidence="10" id="KW-0548">Nucleotidyltransferase</keyword>
<evidence type="ECO:0000256" key="2">
    <source>
        <dbReference type="ARBA" id="ARBA00022679"/>
    </source>
</evidence>
<comment type="catalytic activity">
    <reaction evidence="8">
        <text>Mo-molybdopterin + GTP + H(+) = Mo-molybdopterin guanine dinucleotide + diphosphate</text>
        <dbReference type="Rhea" id="RHEA:34243"/>
        <dbReference type="ChEBI" id="CHEBI:15378"/>
        <dbReference type="ChEBI" id="CHEBI:33019"/>
        <dbReference type="ChEBI" id="CHEBI:37565"/>
        <dbReference type="ChEBI" id="CHEBI:71302"/>
        <dbReference type="ChEBI" id="CHEBI:71310"/>
        <dbReference type="EC" id="2.7.7.77"/>
    </reaction>
</comment>
<sequence length="204" mass="22878">MNQQQISAIILAGGKSTRMGQDKASLPWGDHDILHSIIECMEKISQDILVISNQPRRLPSCVRVLTDIIPQCGPLSGIHAGLHYAKYATTFVISCDMPFVIPEAVQTILNYAAANKERDAVLPLYHGKIQPLFASYQKNSLPIIEQSLCAGHYKVSSLCNLLHSFYLSEELWPSTINLELLFKNLNSFPDYQQAYIYKKNASRP</sequence>
<keyword evidence="11" id="KW-1185">Reference proteome</keyword>
<dbReference type="Pfam" id="PF12804">
    <property type="entry name" value="NTP_transf_3"/>
    <property type="match status" value="1"/>
</dbReference>
<feature type="domain" description="MobA-like NTP transferase" evidence="9">
    <location>
        <begin position="8"/>
        <end position="147"/>
    </location>
</feature>
<evidence type="ECO:0000256" key="3">
    <source>
        <dbReference type="ARBA" id="ARBA00022723"/>
    </source>
</evidence>
<proteinExistence type="inferred from homology"/>
<feature type="binding site" evidence="8">
    <location>
        <begin position="11"/>
        <end position="13"/>
    </location>
    <ligand>
        <name>GTP</name>
        <dbReference type="ChEBI" id="CHEBI:37565"/>
    </ligand>
</feature>
<evidence type="ECO:0000256" key="5">
    <source>
        <dbReference type="ARBA" id="ARBA00022842"/>
    </source>
</evidence>
<gene>
    <name evidence="8" type="primary">mobA</name>
    <name evidence="10" type="ORF">LMF89_13350</name>
</gene>
<comment type="caution">
    <text evidence="8">Lacks conserved residue(s) required for the propagation of feature annotation.</text>
</comment>
<feature type="binding site" evidence="8">
    <location>
        <position position="96"/>
    </location>
    <ligand>
        <name>Mg(2+)</name>
        <dbReference type="ChEBI" id="CHEBI:18420"/>
    </ligand>
</feature>
<dbReference type="Gene3D" id="3.90.550.10">
    <property type="entry name" value="Spore Coat Polysaccharide Biosynthesis Protein SpsA, Chain A"/>
    <property type="match status" value="1"/>
</dbReference>
<dbReference type="PANTHER" id="PTHR19136">
    <property type="entry name" value="MOLYBDENUM COFACTOR GUANYLYLTRANSFERASE"/>
    <property type="match status" value="1"/>
</dbReference>
<dbReference type="InterPro" id="IPR025877">
    <property type="entry name" value="MobA-like_NTP_Trfase"/>
</dbReference>
<comment type="subcellular location">
    <subcellularLocation>
        <location evidence="8">Cytoplasm</location>
    </subcellularLocation>
</comment>
<feature type="binding site" evidence="8">
    <location>
        <position position="23"/>
    </location>
    <ligand>
        <name>GTP</name>
        <dbReference type="ChEBI" id="CHEBI:37565"/>
    </ligand>
</feature>
<dbReference type="InterPro" id="IPR029044">
    <property type="entry name" value="Nucleotide-diphossugar_trans"/>
</dbReference>
<dbReference type="InterPro" id="IPR013482">
    <property type="entry name" value="Molybde_CF_guanTrfase"/>
</dbReference>
<keyword evidence="3 8" id="KW-0479">Metal-binding</keyword>
<comment type="cofactor">
    <cofactor evidence="8">
        <name>Mg(2+)</name>
        <dbReference type="ChEBI" id="CHEBI:18420"/>
    </cofactor>
</comment>
<comment type="domain">
    <text evidence="8">The N-terminal domain determines nucleotide recognition and specific binding, while the C-terminal domain determines the specific binding to the target protein.</text>
</comment>
<keyword evidence="1 8" id="KW-0963">Cytoplasm</keyword>
<comment type="similarity">
    <text evidence="8">Belongs to the MobA family.</text>
</comment>
<dbReference type="SUPFAM" id="SSF53448">
    <property type="entry name" value="Nucleotide-diphospho-sugar transferases"/>
    <property type="match status" value="1"/>
</dbReference>
<dbReference type="PANTHER" id="PTHR19136:SF81">
    <property type="entry name" value="MOLYBDENUM COFACTOR GUANYLYLTRANSFERASE"/>
    <property type="match status" value="1"/>
</dbReference>
<keyword evidence="5 8" id="KW-0460">Magnesium</keyword>
<keyword evidence="4 8" id="KW-0547">Nucleotide-binding</keyword>
<reference evidence="10" key="1">
    <citation type="submission" date="2021-11" db="EMBL/GenBank/DDBJ databases">
        <title>Description of a new species Pelosinus isolated from the bottom sediments of Lake Baikal.</title>
        <authorList>
            <person name="Zakharyuk A."/>
        </authorList>
    </citation>
    <scope>NUCLEOTIDE SEQUENCE</scope>
    <source>
        <strain evidence="10">Bkl1</strain>
    </source>
</reference>
<protein>
    <recommendedName>
        <fullName evidence="8">Probable molybdenum cofactor guanylyltransferase</fullName>
        <shortName evidence="8">MoCo guanylyltransferase</shortName>
        <ecNumber evidence="8">2.7.7.77</ecNumber>
    </recommendedName>
    <alternativeName>
        <fullName evidence="8">GTP:molybdopterin guanylyltransferase</fullName>
    </alternativeName>
    <alternativeName>
        <fullName evidence="8">Mo-MPT guanylyltransferase</fullName>
    </alternativeName>
    <alternativeName>
        <fullName evidence="8">Molybdopterin guanylyltransferase</fullName>
    </alternativeName>
    <alternativeName>
        <fullName evidence="8">Molybdopterin-guanine dinucleotide synthase</fullName>
        <shortName evidence="8">MGD synthase</shortName>
    </alternativeName>
</protein>
<name>A0ABS8HT31_9FIRM</name>
<dbReference type="EC" id="2.7.7.77" evidence="8"/>
<evidence type="ECO:0000313" key="11">
    <source>
        <dbReference type="Proteomes" id="UP001165492"/>
    </source>
</evidence>
<feature type="binding site" evidence="8">
    <location>
        <position position="96"/>
    </location>
    <ligand>
        <name>GTP</name>
        <dbReference type="ChEBI" id="CHEBI:37565"/>
    </ligand>
</feature>
<feature type="binding site" evidence="8">
    <location>
        <position position="67"/>
    </location>
    <ligand>
        <name>GTP</name>
        <dbReference type="ChEBI" id="CHEBI:37565"/>
    </ligand>
</feature>
<evidence type="ECO:0000256" key="8">
    <source>
        <dbReference type="HAMAP-Rule" id="MF_00316"/>
    </source>
</evidence>
<dbReference type="EMBL" id="JAJHJB010000017">
    <property type="protein sequence ID" value="MCC5466339.1"/>
    <property type="molecule type" value="Genomic_DNA"/>
</dbReference>
<comment type="caution">
    <text evidence="10">The sequence shown here is derived from an EMBL/GenBank/DDBJ whole genome shotgun (WGS) entry which is preliminary data.</text>
</comment>
<keyword evidence="2 8" id="KW-0808">Transferase</keyword>
<evidence type="ECO:0000256" key="6">
    <source>
        <dbReference type="ARBA" id="ARBA00023134"/>
    </source>
</evidence>
<evidence type="ECO:0000256" key="7">
    <source>
        <dbReference type="ARBA" id="ARBA00023150"/>
    </source>
</evidence>
<organism evidence="10 11">
    <name type="scientific">Pelosinus baikalensis</name>
    <dbReference type="NCBI Taxonomy" id="2892015"/>
    <lineage>
        <taxon>Bacteria</taxon>
        <taxon>Bacillati</taxon>
        <taxon>Bacillota</taxon>
        <taxon>Negativicutes</taxon>
        <taxon>Selenomonadales</taxon>
        <taxon>Sporomusaceae</taxon>
        <taxon>Pelosinus</taxon>
    </lineage>
</organism>
<accession>A0ABS8HT31</accession>
<dbReference type="RefSeq" id="WP_229535501.1">
    <property type="nucleotide sequence ID" value="NZ_JAJHJB010000017.1"/>
</dbReference>
<evidence type="ECO:0000259" key="9">
    <source>
        <dbReference type="Pfam" id="PF12804"/>
    </source>
</evidence>
<dbReference type="HAMAP" id="MF_00316">
    <property type="entry name" value="MobA"/>
    <property type="match status" value="1"/>
</dbReference>
<dbReference type="GO" id="GO:0016779">
    <property type="term" value="F:nucleotidyltransferase activity"/>
    <property type="evidence" value="ECO:0007669"/>
    <property type="project" value="UniProtKB-KW"/>
</dbReference>